<name>A0A5D2HWS3_GOSTO</name>
<sequence>MGRKKPPKPPRPPRGGRSLSEADIKLVREISELSR</sequence>
<evidence type="ECO:0000313" key="3">
    <source>
        <dbReference type="Proteomes" id="UP000322667"/>
    </source>
</evidence>
<organism evidence="2 3">
    <name type="scientific">Gossypium tomentosum</name>
    <name type="common">Hawaiian cotton</name>
    <name type="synonym">Gossypium sandvicense</name>
    <dbReference type="NCBI Taxonomy" id="34277"/>
    <lineage>
        <taxon>Eukaryota</taxon>
        <taxon>Viridiplantae</taxon>
        <taxon>Streptophyta</taxon>
        <taxon>Embryophyta</taxon>
        <taxon>Tracheophyta</taxon>
        <taxon>Spermatophyta</taxon>
        <taxon>Magnoliopsida</taxon>
        <taxon>eudicotyledons</taxon>
        <taxon>Gunneridae</taxon>
        <taxon>Pentapetalae</taxon>
        <taxon>rosids</taxon>
        <taxon>malvids</taxon>
        <taxon>Malvales</taxon>
        <taxon>Malvaceae</taxon>
        <taxon>Malvoideae</taxon>
        <taxon>Gossypium</taxon>
    </lineage>
</organism>
<protein>
    <submittedName>
        <fullName evidence="2">Uncharacterized protein</fullName>
    </submittedName>
</protein>
<proteinExistence type="predicted"/>
<evidence type="ECO:0000313" key="2">
    <source>
        <dbReference type="EMBL" id="TYH34684.1"/>
    </source>
</evidence>
<gene>
    <name evidence="2" type="ORF">ES332_D13G142100v1</name>
</gene>
<dbReference type="EMBL" id="CM017635">
    <property type="protein sequence ID" value="TYH34684.1"/>
    <property type="molecule type" value="Genomic_DNA"/>
</dbReference>
<dbReference type="AlphaFoldDB" id="A0A5D2HWS3"/>
<feature type="region of interest" description="Disordered" evidence="1">
    <location>
        <begin position="1"/>
        <end position="25"/>
    </location>
</feature>
<dbReference type="Proteomes" id="UP000322667">
    <property type="component" value="Chromosome D13"/>
</dbReference>
<reference evidence="2 3" key="1">
    <citation type="submission" date="2019-07" db="EMBL/GenBank/DDBJ databases">
        <title>WGS assembly of Gossypium tomentosum.</title>
        <authorList>
            <person name="Chen Z.J."/>
            <person name="Sreedasyam A."/>
            <person name="Ando A."/>
            <person name="Song Q."/>
            <person name="De L."/>
            <person name="Hulse-Kemp A."/>
            <person name="Ding M."/>
            <person name="Ye W."/>
            <person name="Kirkbride R."/>
            <person name="Jenkins J."/>
            <person name="Plott C."/>
            <person name="Lovell J."/>
            <person name="Lin Y.-M."/>
            <person name="Vaughn R."/>
            <person name="Liu B."/>
            <person name="Li W."/>
            <person name="Simpson S."/>
            <person name="Scheffler B."/>
            <person name="Saski C."/>
            <person name="Grover C."/>
            <person name="Hu G."/>
            <person name="Conover J."/>
            <person name="Carlson J."/>
            <person name="Shu S."/>
            <person name="Boston L."/>
            <person name="Williams M."/>
            <person name="Peterson D."/>
            <person name="Mcgee K."/>
            <person name="Jones D."/>
            <person name="Wendel J."/>
            <person name="Stelly D."/>
            <person name="Grimwood J."/>
            <person name="Schmutz J."/>
        </authorList>
    </citation>
    <scope>NUCLEOTIDE SEQUENCE [LARGE SCALE GENOMIC DNA]</scope>
    <source>
        <strain evidence="2">7179.01</strain>
    </source>
</reference>
<evidence type="ECO:0000256" key="1">
    <source>
        <dbReference type="SAM" id="MobiDB-lite"/>
    </source>
</evidence>
<dbReference type="PANTHER" id="PTHR34188:SF20">
    <property type="entry name" value="PROTEIN, PUTATIVE-RELATED"/>
    <property type="match status" value="1"/>
</dbReference>
<accession>A0A5D2HWS3</accession>
<dbReference type="PANTHER" id="PTHR34188">
    <property type="entry name" value="OS01G0299500 PROTEIN"/>
    <property type="match status" value="1"/>
</dbReference>
<keyword evidence="3" id="KW-1185">Reference proteome</keyword>